<sequence length="98" mass="11489">MEEKKAKFLTILANKLAAFYVLQKEGKPLLEERGNVKGYMEAALRLGAISEVELQKVISEQHNKAFGKALRQRHIELFDSQSEEFDWDYFDTPIWKRE</sequence>
<protein>
    <submittedName>
        <fullName evidence="1">Uncharacterized protein</fullName>
    </submittedName>
</protein>
<dbReference type="AlphaFoldDB" id="A0A2A5C804"/>
<accession>A0A2A5C804</accession>
<name>A0A2A5C804_9GAMM</name>
<gene>
    <name evidence="1" type="ORF">COA71_13750</name>
</gene>
<dbReference type="EMBL" id="NVWI01000014">
    <property type="protein sequence ID" value="PCJ39516.1"/>
    <property type="molecule type" value="Genomic_DNA"/>
</dbReference>
<dbReference type="Proteomes" id="UP000228987">
    <property type="component" value="Unassembled WGS sequence"/>
</dbReference>
<evidence type="ECO:0000313" key="2">
    <source>
        <dbReference type="Proteomes" id="UP000228987"/>
    </source>
</evidence>
<comment type="caution">
    <text evidence="1">The sequence shown here is derived from an EMBL/GenBank/DDBJ whole genome shotgun (WGS) entry which is preliminary data.</text>
</comment>
<organism evidence="1 2">
    <name type="scientific">SAR86 cluster bacterium</name>
    <dbReference type="NCBI Taxonomy" id="2030880"/>
    <lineage>
        <taxon>Bacteria</taxon>
        <taxon>Pseudomonadati</taxon>
        <taxon>Pseudomonadota</taxon>
        <taxon>Gammaproteobacteria</taxon>
        <taxon>SAR86 cluster</taxon>
    </lineage>
</organism>
<evidence type="ECO:0000313" key="1">
    <source>
        <dbReference type="EMBL" id="PCJ39516.1"/>
    </source>
</evidence>
<reference evidence="2" key="1">
    <citation type="submission" date="2017-08" db="EMBL/GenBank/DDBJ databases">
        <title>A dynamic microbial community with high functional redundancy inhabits the cold, oxic subseafloor aquifer.</title>
        <authorList>
            <person name="Tully B.J."/>
            <person name="Wheat C.G."/>
            <person name="Glazer B.T."/>
            <person name="Huber J.A."/>
        </authorList>
    </citation>
    <scope>NUCLEOTIDE SEQUENCE [LARGE SCALE GENOMIC DNA]</scope>
</reference>
<proteinExistence type="predicted"/>